<evidence type="ECO:0000256" key="1">
    <source>
        <dbReference type="ARBA" id="ARBA00022553"/>
    </source>
</evidence>
<dbReference type="Gene3D" id="3.40.50.2300">
    <property type="match status" value="1"/>
</dbReference>
<evidence type="ECO:0000313" key="6">
    <source>
        <dbReference type="EMBL" id="MCY0146358.1"/>
    </source>
</evidence>
<comment type="caution">
    <text evidence="6">The sequence shown here is derived from an EMBL/GenBank/DDBJ whole genome shotgun (WGS) entry which is preliminary data.</text>
</comment>
<dbReference type="InterPro" id="IPR011006">
    <property type="entry name" value="CheY-like_superfamily"/>
</dbReference>
<evidence type="ECO:0000256" key="2">
    <source>
        <dbReference type="ARBA" id="ARBA00023015"/>
    </source>
</evidence>
<name>A0ABT3Z3Y6_9HYPH</name>
<keyword evidence="1 4" id="KW-0597">Phosphoprotein</keyword>
<dbReference type="Pfam" id="PF00072">
    <property type="entry name" value="Response_reg"/>
    <property type="match status" value="1"/>
</dbReference>
<feature type="domain" description="Response regulatory" evidence="5">
    <location>
        <begin position="4"/>
        <end position="122"/>
    </location>
</feature>
<dbReference type="PANTHER" id="PTHR44591">
    <property type="entry name" value="STRESS RESPONSE REGULATOR PROTEIN 1"/>
    <property type="match status" value="1"/>
</dbReference>
<feature type="modified residue" description="4-aspartylphosphate" evidence="4">
    <location>
        <position position="55"/>
    </location>
</feature>
<keyword evidence="3" id="KW-0804">Transcription</keyword>
<dbReference type="EMBL" id="JAOVZR010000001">
    <property type="protein sequence ID" value="MCY0146358.1"/>
    <property type="molecule type" value="Genomic_DNA"/>
</dbReference>
<proteinExistence type="predicted"/>
<dbReference type="InterPro" id="IPR001789">
    <property type="entry name" value="Sig_transdc_resp-reg_receiver"/>
</dbReference>
<evidence type="ECO:0000256" key="3">
    <source>
        <dbReference type="ARBA" id="ARBA00023163"/>
    </source>
</evidence>
<protein>
    <submittedName>
        <fullName evidence="6">Response regulator</fullName>
    </submittedName>
</protein>
<dbReference type="InterPro" id="IPR050595">
    <property type="entry name" value="Bact_response_regulator"/>
</dbReference>
<reference evidence="6" key="1">
    <citation type="submission" date="2022-10" db="EMBL/GenBank/DDBJ databases">
        <title>Hoeflea sp. G2-23, isolated from marine algae.</title>
        <authorList>
            <person name="Kristyanto S."/>
            <person name="Kim J.M."/>
            <person name="Jeon C.O."/>
        </authorList>
    </citation>
    <scope>NUCLEOTIDE SEQUENCE</scope>
    <source>
        <strain evidence="6">G2-23</strain>
    </source>
</reference>
<evidence type="ECO:0000259" key="5">
    <source>
        <dbReference type="PROSITE" id="PS50110"/>
    </source>
</evidence>
<dbReference type="RefSeq" id="WP_267652035.1">
    <property type="nucleotide sequence ID" value="NZ_JAOVZR010000001.1"/>
</dbReference>
<dbReference type="PANTHER" id="PTHR44591:SF3">
    <property type="entry name" value="RESPONSE REGULATORY DOMAIN-CONTAINING PROTEIN"/>
    <property type="match status" value="1"/>
</dbReference>
<keyword evidence="7" id="KW-1185">Reference proteome</keyword>
<sequence length="132" mass="14661">MNKKIVVIDDDQFDISMLRRGLEAAEIEIDVVSVIDSRSAVRVIRDENPDLAVVDLSMPHPNGFVVLAEVRADVHISHIKALILSGSTSVHDERKAHQLGANWYRVKPETLHGYRLLAAEISEFAAAAPRLE</sequence>
<dbReference type="Proteomes" id="UP001073227">
    <property type="component" value="Unassembled WGS sequence"/>
</dbReference>
<evidence type="ECO:0000256" key="4">
    <source>
        <dbReference type="PROSITE-ProRule" id="PRU00169"/>
    </source>
</evidence>
<evidence type="ECO:0000313" key="7">
    <source>
        <dbReference type="Proteomes" id="UP001073227"/>
    </source>
</evidence>
<dbReference type="SUPFAM" id="SSF52172">
    <property type="entry name" value="CheY-like"/>
    <property type="match status" value="1"/>
</dbReference>
<dbReference type="PROSITE" id="PS50110">
    <property type="entry name" value="RESPONSE_REGULATORY"/>
    <property type="match status" value="1"/>
</dbReference>
<accession>A0ABT3Z3Y6</accession>
<gene>
    <name evidence="6" type="ORF">OEG84_01155</name>
</gene>
<keyword evidence="2" id="KW-0805">Transcription regulation</keyword>
<dbReference type="SMART" id="SM00448">
    <property type="entry name" value="REC"/>
    <property type="match status" value="1"/>
</dbReference>
<organism evidence="6 7">
    <name type="scientific">Hoeflea algicola</name>
    <dbReference type="NCBI Taxonomy" id="2983763"/>
    <lineage>
        <taxon>Bacteria</taxon>
        <taxon>Pseudomonadati</taxon>
        <taxon>Pseudomonadota</taxon>
        <taxon>Alphaproteobacteria</taxon>
        <taxon>Hyphomicrobiales</taxon>
        <taxon>Rhizobiaceae</taxon>
        <taxon>Hoeflea</taxon>
    </lineage>
</organism>